<feature type="domain" description="GYF" evidence="2">
    <location>
        <begin position="574"/>
        <end position="625"/>
    </location>
</feature>
<evidence type="ECO:0000256" key="1">
    <source>
        <dbReference type="SAM" id="MobiDB-lite"/>
    </source>
</evidence>
<dbReference type="PROSITE" id="PS50829">
    <property type="entry name" value="GYF"/>
    <property type="match status" value="1"/>
</dbReference>
<feature type="compositionally biased region" description="Low complexity" evidence="1">
    <location>
        <begin position="1561"/>
        <end position="1578"/>
    </location>
</feature>
<dbReference type="GO" id="GO:0051607">
    <property type="term" value="P:defense response to virus"/>
    <property type="evidence" value="ECO:0000318"/>
    <property type="project" value="GO_Central"/>
</dbReference>
<feature type="compositionally biased region" description="Polar residues" evidence="1">
    <location>
        <begin position="1234"/>
        <end position="1246"/>
    </location>
</feature>
<dbReference type="Pfam" id="PF02213">
    <property type="entry name" value="GYF"/>
    <property type="match status" value="1"/>
</dbReference>
<feature type="compositionally biased region" description="Polar residues" evidence="1">
    <location>
        <begin position="1579"/>
        <end position="1589"/>
    </location>
</feature>
<feature type="compositionally biased region" description="Low complexity" evidence="1">
    <location>
        <begin position="1623"/>
        <end position="1635"/>
    </location>
</feature>
<keyword evidence="3" id="KW-1185">Reference proteome</keyword>
<feature type="compositionally biased region" description="Basic and acidic residues" evidence="1">
    <location>
        <begin position="1476"/>
        <end position="1486"/>
    </location>
</feature>
<feature type="region of interest" description="Disordered" evidence="1">
    <location>
        <begin position="635"/>
        <end position="661"/>
    </location>
</feature>
<dbReference type="KEGG" id="soe:110787641"/>
<dbReference type="SUPFAM" id="SSF55277">
    <property type="entry name" value="GYF domain"/>
    <property type="match status" value="1"/>
</dbReference>
<feature type="compositionally biased region" description="Polar residues" evidence="1">
    <location>
        <begin position="1541"/>
        <end position="1560"/>
    </location>
</feature>
<feature type="compositionally biased region" description="Basic and acidic residues" evidence="1">
    <location>
        <begin position="205"/>
        <end position="216"/>
    </location>
</feature>
<feature type="region of interest" description="Disordered" evidence="1">
    <location>
        <begin position="1364"/>
        <end position="1387"/>
    </location>
</feature>
<feature type="compositionally biased region" description="Basic and acidic residues" evidence="1">
    <location>
        <begin position="143"/>
        <end position="195"/>
    </location>
</feature>
<dbReference type="GeneID" id="110787641"/>
<dbReference type="SMART" id="SM00444">
    <property type="entry name" value="GYF"/>
    <property type="match status" value="1"/>
</dbReference>
<feature type="compositionally biased region" description="Basic and acidic residues" evidence="1">
    <location>
        <begin position="490"/>
        <end position="501"/>
    </location>
</feature>
<feature type="compositionally biased region" description="Low complexity" evidence="1">
    <location>
        <begin position="1289"/>
        <end position="1303"/>
    </location>
</feature>
<feature type="region of interest" description="Disordered" evidence="1">
    <location>
        <begin position="1281"/>
        <end position="1305"/>
    </location>
</feature>
<feature type="region of interest" description="Disordered" evidence="1">
    <location>
        <begin position="1128"/>
        <end position="1251"/>
    </location>
</feature>
<sequence length="1823" mass="199062">MASSDSRKPITLTPPNQIAKDITGPDNPIPLSPQWLLPKPGETKTGMSLGENRPSPYTGYGDRSDVTKSPGNGEEMHDNQKKRDVFRPTFLDAETGRRDRWRDEERDTNPSARKDRWREGEKEIGDGRKTDRWVDNTPTKNFGEARRAPSDKWADPSKENNYDQRRESKWNTRWGPDDKEADKWTDAGKHGDMPQDKGQSQLANHGKDEREGDNHRPWRPSSLQNRVKAETLHHHPQMTSKEGPTFGHGRGRGDNATFSVGRGRANFSAGSISNYSVHPHSGFNSDRGDNGHEEPSPFSYNRTKLLDIYRLTEIRSSNKILDGLKQVSSLTQEEPLGPLALCAPTPEESAIMKGIDKGDIISSGAPQNSKEGSTGRSPNEYAQSRRTKHGSRDDVSLPPDEDNDKVDHAKGTYSKISELSPREKQMNVYGSNVIMDGNENPQIYAEKYRVPAARDDESSLKKGDEVSDNRDPGIKGRVYSQSGTPWRSPSLEEHASTHSRDWFNSPAGGGIRSKSSDISWSQAPKDNSSVLPDPNAHNELKWQVGEDSAARKHAVVTVDREQETRKLLHTSPDDMLLYYKDPQGQIQGPFSGSDIIGWFEAGYFGIDLRVRPVNAPNDVAFASLGDVMPHLRAKARPPPGFNTAKQSEVPDVSSRSSSSGFGKVLPGPSGVDLLGNEHRHTHGSSTDAENKFLESLMAGEITTSHLERFASSEGLQRFVGQNSSGMSPSVAESGDALNLLAQRMNLERQKSLTQSYPYWASREGAPVGPDFVRNSTIPQANPLSTVGDIPRQSLPQNVEMMSILQGLSDRSSGGVNNGLGGWPKFSVQGGIDPFKENVDLHSGQNFPQMAYGMQQHKQQPQNHPSMTNLLAQTLDNPAIQSDKLLSAGLTHDPQALNLLQQQYLMQLHSQQAVPGPQLSILDKFLLLKQQQKQEEQQQMLRQQQQQQLLSQVLSEQQLVQRFGDPAFGQLQTSASPIGNAPIEQSAPQLSPSLFQANSQVPVSSMPDDRNVSIANMPPKFSQGLGHQVPADGSSLHLPHQMLGTAQKNWPSMSTHADNINNLPSGSEMMGKITASEVVDKSLSTAAVERVTSEHSAPSLSGQVVERNSKTAQPTLIVDLGMSVLSADSVPPKFSESSVSPRENQILMFERTNDNKLTPTGTLEENSEKECHEDVSAAKDAKNVESREVKKTSDKKSRKLKSSKAQPSPDQLKGASKASTVQKSKQSEAEGALSATKSNLSVASRSTLDGRPMEAAREISNPSEIDLYTSLNYPAGVFESMDAKGEQKQSDSVTQQGVQVSSSQRAWKPAVCVKPKSLLEIQQEEQKRAQMEIPAPTVSASISPISFSSPWGGMVTHVEPKVSRDIHQDSNSSEHMGKTESPKSKKSGLHDLLAAEVLAKSNNRSIEITDNASSLPLLPTTPNQLDVVDHENFIEAKDTKKSRKKAAKAKASGAKVSAAVPYADVAVASGPVEKVKSTKHVQAEKEVLPAPPSGPSLGDFVPWKGESTSPSPAPAWSSDAGKFPKPTSLRDILKEQGKKGTPHQQYAPISTSPKPSSAQTRPVSWSVSASSPSKAISPVQINSHPPSQTKYKGEDDLFWGPPDQSKQESKQAVFPQLGNQGSWTTKGTPVKGTPGTSINRQKSAGGRAVEHISSSPVAAQVSGKGKRDGSTKHLEAMDFRDWCQNESVRLTGSKDTSFLEFCSKQSRSEAETLLTENLGSFDPNHEFIEKFLNYMELLSADVLELAFQSRNDLKAYNKGARDMNSDYQGLRDLDKDRDVVASADASMKGGKKKGKKGKKVSSAVLGFNVVSNRIMMGEIQTLED</sequence>
<reference evidence="3" key="1">
    <citation type="journal article" date="2021" name="Nat. Commun.">
        <title>Genomic analyses provide insights into spinach domestication and the genetic basis of agronomic traits.</title>
        <authorList>
            <person name="Cai X."/>
            <person name="Sun X."/>
            <person name="Xu C."/>
            <person name="Sun H."/>
            <person name="Wang X."/>
            <person name="Ge C."/>
            <person name="Zhang Z."/>
            <person name="Wang Q."/>
            <person name="Fei Z."/>
            <person name="Jiao C."/>
            <person name="Wang Q."/>
        </authorList>
    </citation>
    <scope>NUCLEOTIDE SEQUENCE [LARGE SCALE GENOMIC DNA]</scope>
    <source>
        <strain evidence="3">cv. Varoflay</strain>
    </source>
</reference>
<dbReference type="Proteomes" id="UP000813463">
    <property type="component" value="Chromosome 3"/>
</dbReference>
<feature type="region of interest" description="Disordered" evidence="1">
    <location>
        <begin position="1"/>
        <end position="262"/>
    </location>
</feature>
<dbReference type="InterPro" id="IPR035445">
    <property type="entry name" value="GYF-like_dom_sf"/>
</dbReference>
<feature type="region of interest" description="Disordered" evidence="1">
    <location>
        <begin position="358"/>
        <end position="419"/>
    </location>
</feature>
<dbReference type="CDD" id="cd00072">
    <property type="entry name" value="GYF"/>
    <property type="match status" value="1"/>
</dbReference>
<feature type="compositionally biased region" description="Basic and acidic residues" evidence="1">
    <location>
        <begin position="1165"/>
        <end position="1194"/>
    </location>
</feature>
<evidence type="ECO:0000313" key="3">
    <source>
        <dbReference type="Proteomes" id="UP000813463"/>
    </source>
</evidence>
<feature type="compositionally biased region" description="Basic and acidic residues" evidence="1">
    <location>
        <begin position="286"/>
        <end position="295"/>
    </location>
</feature>
<dbReference type="PANTHER" id="PTHR47471">
    <property type="entry name" value="GYF DOMAIN-CONTAINING PROTEIN"/>
    <property type="match status" value="1"/>
</dbReference>
<feature type="region of interest" description="Disordered" evidence="1">
    <location>
        <begin position="449"/>
        <end position="533"/>
    </location>
</feature>
<dbReference type="Gene3D" id="3.30.1490.40">
    <property type="match status" value="1"/>
</dbReference>
<protein>
    <submittedName>
        <fullName evidence="4">Protein ESSENTIAL FOR POTEXVIRUS ACCUMULATION 1 isoform X1</fullName>
    </submittedName>
</protein>
<dbReference type="PANTHER" id="PTHR47471:SF1">
    <property type="entry name" value="PROTEIN ESSENTIAL FOR POTEXVIRUS ACCUMULATION 1"/>
    <property type="match status" value="1"/>
</dbReference>
<dbReference type="InterPro" id="IPR003169">
    <property type="entry name" value="GYF"/>
</dbReference>
<name>A0A9R0IEP9_SPIOL</name>
<feature type="compositionally biased region" description="Polar residues" evidence="1">
    <location>
        <begin position="516"/>
        <end position="530"/>
    </location>
</feature>
<feature type="compositionally biased region" description="Basic and acidic residues" evidence="1">
    <location>
        <begin position="74"/>
        <end position="86"/>
    </location>
</feature>
<proteinExistence type="predicted"/>
<dbReference type="RefSeq" id="XP_021847962.2">
    <property type="nucleotide sequence ID" value="XM_021992270.2"/>
</dbReference>
<evidence type="ECO:0000259" key="2">
    <source>
        <dbReference type="PROSITE" id="PS50829"/>
    </source>
</evidence>
<reference evidence="4" key="2">
    <citation type="submission" date="2025-08" db="UniProtKB">
        <authorList>
            <consortium name="RefSeq"/>
        </authorList>
    </citation>
    <scope>IDENTIFICATION</scope>
    <source>
        <tissue evidence="4">Leaf</tissue>
    </source>
</reference>
<feature type="compositionally biased region" description="Basic and acidic residues" evidence="1">
    <location>
        <begin position="94"/>
        <end position="134"/>
    </location>
</feature>
<evidence type="ECO:0000313" key="4">
    <source>
        <dbReference type="RefSeq" id="XP_021847962.2"/>
    </source>
</evidence>
<feature type="region of interest" description="Disordered" evidence="1">
    <location>
        <begin position="280"/>
        <end position="299"/>
    </location>
</feature>
<accession>A0A9R0IEP9</accession>
<gene>
    <name evidence="4" type="primary">LOC110787641</name>
</gene>
<feature type="region of interest" description="Disordered" evidence="1">
    <location>
        <begin position="1476"/>
        <end position="1670"/>
    </location>
</feature>
<feature type="compositionally biased region" description="Polar residues" evidence="1">
    <location>
        <begin position="1154"/>
        <end position="1163"/>
    </location>
</feature>
<feature type="compositionally biased region" description="Polar residues" evidence="1">
    <location>
        <begin position="364"/>
        <end position="384"/>
    </location>
</feature>
<feature type="compositionally biased region" description="Basic and acidic residues" evidence="1">
    <location>
        <begin position="449"/>
        <end position="474"/>
    </location>
</feature>
<feature type="compositionally biased region" description="Low complexity" evidence="1">
    <location>
        <begin position="1506"/>
        <end position="1519"/>
    </location>
</feature>
<organism evidence="3 4">
    <name type="scientific">Spinacia oleracea</name>
    <name type="common">Spinach</name>
    <dbReference type="NCBI Taxonomy" id="3562"/>
    <lineage>
        <taxon>Eukaryota</taxon>
        <taxon>Viridiplantae</taxon>
        <taxon>Streptophyta</taxon>
        <taxon>Embryophyta</taxon>
        <taxon>Tracheophyta</taxon>
        <taxon>Spermatophyta</taxon>
        <taxon>Magnoliopsida</taxon>
        <taxon>eudicotyledons</taxon>
        <taxon>Gunneridae</taxon>
        <taxon>Pentapetalae</taxon>
        <taxon>Caryophyllales</taxon>
        <taxon>Chenopodiaceae</taxon>
        <taxon>Chenopodioideae</taxon>
        <taxon>Anserineae</taxon>
        <taxon>Spinacia</taxon>
    </lineage>
</organism>